<dbReference type="InterPro" id="IPR036097">
    <property type="entry name" value="HisK_dim/P_sf"/>
</dbReference>
<dbReference type="InterPro" id="IPR036890">
    <property type="entry name" value="HATPase_C_sf"/>
</dbReference>
<dbReference type="InterPro" id="IPR005467">
    <property type="entry name" value="His_kinase_dom"/>
</dbReference>
<evidence type="ECO:0000256" key="7">
    <source>
        <dbReference type="ARBA" id="ARBA00022840"/>
    </source>
</evidence>
<evidence type="ECO:0000259" key="10">
    <source>
        <dbReference type="PROSITE" id="PS50109"/>
    </source>
</evidence>
<keyword evidence="9" id="KW-0472">Membrane</keyword>
<dbReference type="PRINTS" id="PR00344">
    <property type="entry name" value="BCTRLSENSOR"/>
</dbReference>
<keyword evidence="9" id="KW-1133">Transmembrane helix</keyword>
<keyword evidence="12" id="KW-1185">Reference proteome</keyword>
<feature type="transmembrane region" description="Helical" evidence="9">
    <location>
        <begin position="270"/>
        <end position="290"/>
    </location>
</feature>
<protein>
    <recommendedName>
        <fullName evidence="2">histidine kinase</fullName>
        <ecNumber evidence="2">2.7.13.3</ecNumber>
    </recommendedName>
</protein>
<evidence type="ECO:0000313" key="11">
    <source>
        <dbReference type="EMBL" id="GAA0388370.1"/>
    </source>
</evidence>
<feature type="transmembrane region" description="Helical" evidence="9">
    <location>
        <begin position="7"/>
        <end position="24"/>
    </location>
</feature>
<dbReference type="CDD" id="cd00082">
    <property type="entry name" value="HisKA"/>
    <property type="match status" value="1"/>
</dbReference>
<keyword evidence="9" id="KW-0812">Transmembrane</keyword>
<feature type="transmembrane region" description="Helical" evidence="9">
    <location>
        <begin position="310"/>
        <end position="331"/>
    </location>
</feature>
<name>A0ABN0Y9X4_9BACL</name>
<keyword evidence="8" id="KW-0902">Two-component regulatory system</keyword>
<evidence type="ECO:0000256" key="9">
    <source>
        <dbReference type="SAM" id="Phobius"/>
    </source>
</evidence>
<dbReference type="Gene3D" id="3.30.565.10">
    <property type="entry name" value="Histidine kinase-like ATPase, C-terminal domain"/>
    <property type="match status" value="1"/>
</dbReference>
<dbReference type="SMART" id="SM00387">
    <property type="entry name" value="HATPase_c"/>
    <property type="match status" value="1"/>
</dbReference>
<dbReference type="PANTHER" id="PTHR43065:SF46">
    <property type="entry name" value="C4-DICARBOXYLATE TRANSPORT SENSOR PROTEIN DCTB"/>
    <property type="match status" value="1"/>
</dbReference>
<evidence type="ECO:0000256" key="8">
    <source>
        <dbReference type="ARBA" id="ARBA00023012"/>
    </source>
</evidence>
<evidence type="ECO:0000256" key="5">
    <source>
        <dbReference type="ARBA" id="ARBA00022741"/>
    </source>
</evidence>
<comment type="catalytic activity">
    <reaction evidence="1">
        <text>ATP + protein L-histidine = ADP + protein N-phospho-L-histidine.</text>
        <dbReference type="EC" id="2.7.13.3"/>
    </reaction>
</comment>
<dbReference type="PROSITE" id="PS50109">
    <property type="entry name" value="HIS_KIN"/>
    <property type="match status" value="1"/>
</dbReference>
<dbReference type="SMART" id="SM00388">
    <property type="entry name" value="HisKA"/>
    <property type="match status" value="1"/>
</dbReference>
<proteinExistence type="predicted"/>
<keyword evidence="3" id="KW-0597">Phosphoprotein</keyword>
<keyword evidence="7" id="KW-0067">ATP-binding</keyword>
<keyword evidence="5" id="KW-0547">Nucleotide-binding</keyword>
<feature type="domain" description="Histidine kinase" evidence="10">
    <location>
        <begin position="425"/>
        <end position="629"/>
    </location>
</feature>
<evidence type="ECO:0000256" key="1">
    <source>
        <dbReference type="ARBA" id="ARBA00000085"/>
    </source>
</evidence>
<evidence type="ECO:0000313" key="12">
    <source>
        <dbReference type="Proteomes" id="UP001500340"/>
    </source>
</evidence>
<evidence type="ECO:0000256" key="3">
    <source>
        <dbReference type="ARBA" id="ARBA00022553"/>
    </source>
</evidence>
<keyword evidence="4" id="KW-0808">Transferase</keyword>
<evidence type="ECO:0000256" key="2">
    <source>
        <dbReference type="ARBA" id="ARBA00012438"/>
    </source>
</evidence>
<dbReference type="Pfam" id="PF02518">
    <property type="entry name" value="HATPase_c"/>
    <property type="match status" value="1"/>
</dbReference>
<feature type="transmembrane region" description="Helical" evidence="9">
    <location>
        <begin position="179"/>
        <end position="200"/>
    </location>
</feature>
<comment type="caution">
    <text evidence="11">The sequence shown here is derived from an EMBL/GenBank/DDBJ whole genome shotgun (WGS) entry which is preliminary data.</text>
</comment>
<dbReference type="InterPro" id="IPR004358">
    <property type="entry name" value="Sig_transdc_His_kin-like_C"/>
</dbReference>
<evidence type="ECO:0000256" key="6">
    <source>
        <dbReference type="ARBA" id="ARBA00022777"/>
    </source>
</evidence>
<accession>A0ABN0Y9X4</accession>
<sequence>MKGLVKVLATVFVVVVAVFSVFFIESTNNKKSTEQTIDEWQILWMDHFDPETTVEQLERERGWISVTADDKAVERPAGAVAQWVKIKTPANSEGKAMLFKKIYGYDIIVKQGNQKIYESHREYKYAINVVLLPSENLDKEETIYLGIRTPNRIGIQSGVYIGDFYNLHNMYVKSSLSDFIIGSSLMFIAFIMLVCAIFLNAEYASTWVALCLLILSCGFIMITYSSFLYSTYGEYGKIYVALFDLSLYILLPSFTYFFEKVIGKGYKAVITKFRVFQFCYSSIGIAMVAINYLSHNKIYGFYRLLSSTQLLGMIMIIQFVLLIATAITYAVKGNKEAQILSFGFAIFTGLSLIELFWFYFKEGYYDLFLWKWGVVSFLISLIVIMGKRFARNHEQIVEYSKQLEMFNNELQRSEKMEIISELAASVAHEVRNPLQVTRGFLQLLSEKNSSSNQLYLNMALDELDRAATIITDFLTFAKPEAGKVTTLNVLEEFIHIEGILIPLVNLQGGKISVHIPSDLYIKGNSSKFKQAFINIIKNSIEALHGEGEIEIWAHGDTEQVNIYIKDNGEGMDPEVLDRLGEPYFSNKTKGTGLGLMVTFRIIEVMKGGISFTSTKGVGTEVCVRFPSTIKS</sequence>
<dbReference type="SUPFAM" id="SSF47384">
    <property type="entry name" value="Homodimeric domain of signal transducing histidine kinase"/>
    <property type="match status" value="1"/>
</dbReference>
<gene>
    <name evidence="11" type="ORF">GCM10008933_19160</name>
</gene>
<evidence type="ECO:0000256" key="4">
    <source>
        <dbReference type="ARBA" id="ARBA00022679"/>
    </source>
</evidence>
<feature type="transmembrane region" description="Helical" evidence="9">
    <location>
        <begin position="338"/>
        <end position="360"/>
    </location>
</feature>
<dbReference type="Gene3D" id="1.10.287.130">
    <property type="match status" value="1"/>
</dbReference>
<feature type="transmembrane region" description="Helical" evidence="9">
    <location>
        <begin position="372"/>
        <end position="390"/>
    </location>
</feature>
<feature type="transmembrane region" description="Helical" evidence="9">
    <location>
        <begin position="238"/>
        <end position="258"/>
    </location>
</feature>
<keyword evidence="6" id="KW-0418">Kinase</keyword>
<dbReference type="Pfam" id="PF00512">
    <property type="entry name" value="HisKA"/>
    <property type="match status" value="1"/>
</dbReference>
<dbReference type="Proteomes" id="UP001500340">
    <property type="component" value="Unassembled WGS sequence"/>
</dbReference>
<dbReference type="RefSeq" id="WP_343860350.1">
    <property type="nucleotide sequence ID" value="NZ_BAAACX010000008.1"/>
</dbReference>
<dbReference type="EMBL" id="BAAACX010000008">
    <property type="protein sequence ID" value="GAA0388370.1"/>
    <property type="molecule type" value="Genomic_DNA"/>
</dbReference>
<dbReference type="InterPro" id="IPR003594">
    <property type="entry name" value="HATPase_dom"/>
</dbReference>
<dbReference type="SUPFAM" id="SSF55874">
    <property type="entry name" value="ATPase domain of HSP90 chaperone/DNA topoisomerase II/histidine kinase"/>
    <property type="match status" value="1"/>
</dbReference>
<feature type="transmembrane region" description="Helical" evidence="9">
    <location>
        <begin position="207"/>
        <end position="232"/>
    </location>
</feature>
<dbReference type="PANTHER" id="PTHR43065">
    <property type="entry name" value="SENSOR HISTIDINE KINASE"/>
    <property type="match status" value="1"/>
</dbReference>
<dbReference type="InterPro" id="IPR003661">
    <property type="entry name" value="HisK_dim/P_dom"/>
</dbReference>
<dbReference type="EC" id="2.7.13.3" evidence="2"/>
<reference evidence="11 12" key="1">
    <citation type="journal article" date="2019" name="Int. J. Syst. Evol. Microbiol.">
        <title>The Global Catalogue of Microorganisms (GCM) 10K type strain sequencing project: providing services to taxonomists for standard genome sequencing and annotation.</title>
        <authorList>
            <consortium name="The Broad Institute Genomics Platform"/>
            <consortium name="The Broad Institute Genome Sequencing Center for Infectious Disease"/>
            <person name="Wu L."/>
            <person name="Ma J."/>
        </authorList>
    </citation>
    <scope>NUCLEOTIDE SEQUENCE [LARGE SCALE GENOMIC DNA]</scope>
    <source>
        <strain evidence="11 12">JCM 12774</strain>
    </source>
</reference>
<organism evidence="11 12">
    <name type="scientific">Paenibacillus motobuensis</name>
    <dbReference type="NCBI Taxonomy" id="295324"/>
    <lineage>
        <taxon>Bacteria</taxon>
        <taxon>Bacillati</taxon>
        <taxon>Bacillota</taxon>
        <taxon>Bacilli</taxon>
        <taxon>Bacillales</taxon>
        <taxon>Paenibacillaceae</taxon>
        <taxon>Paenibacillus</taxon>
    </lineage>
</organism>